<dbReference type="InterPro" id="IPR052179">
    <property type="entry name" value="DD-CPase-like"/>
</dbReference>
<feature type="domain" description="D-alanyl-D-alanine carboxypeptidase-like core" evidence="2">
    <location>
        <begin position="112"/>
        <end position="240"/>
    </location>
</feature>
<dbReference type="Proteomes" id="UP000295411">
    <property type="component" value="Unassembled WGS sequence"/>
</dbReference>
<dbReference type="PANTHER" id="PTHR34385:SF1">
    <property type="entry name" value="PEPTIDOGLYCAN L-ALANYL-D-GLUTAMATE ENDOPEPTIDASE CWLK"/>
    <property type="match status" value="1"/>
</dbReference>
<dbReference type="Pfam" id="PF02557">
    <property type="entry name" value="VanY"/>
    <property type="match status" value="1"/>
</dbReference>
<dbReference type="CDD" id="cd14852">
    <property type="entry name" value="LD-carboxypeptidase"/>
    <property type="match status" value="1"/>
</dbReference>
<feature type="compositionally biased region" description="Low complexity" evidence="1">
    <location>
        <begin position="24"/>
        <end position="59"/>
    </location>
</feature>
<dbReference type="AlphaFoldDB" id="A0A4R5TXM4"/>
<dbReference type="SUPFAM" id="SSF55166">
    <property type="entry name" value="Hedgehog/DD-peptidase"/>
    <property type="match status" value="1"/>
</dbReference>
<comment type="caution">
    <text evidence="3">The sequence shown here is derived from an EMBL/GenBank/DDBJ whole genome shotgun (WGS) entry which is preliminary data.</text>
</comment>
<organism evidence="3 4">
    <name type="scientific">Arthrobacter crusticola</name>
    <dbReference type="NCBI Taxonomy" id="2547960"/>
    <lineage>
        <taxon>Bacteria</taxon>
        <taxon>Bacillati</taxon>
        <taxon>Actinomycetota</taxon>
        <taxon>Actinomycetes</taxon>
        <taxon>Micrococcales</taxon>
        <taxon>Micrococcaceae</taxon>
        <taxon>Arthrobacter</taxon>
    </lineage>
</organism>
<sequence>MAAAAVLAALLTGCAGGPDGSGAGAPASTAAELPAPAQRSPAAAPAKEGTQAASAAPAKADPDEAESDKAHSDPASPGVVVNKRRPLSPQDFVPPKLVVPRVERTVAAERVRLRPDAAAAVEKMFAAAAADGVGLTLVSGYRSFEEQAATYNHWVGQYGDKAQADEVSARAGHSEHQTGLAFDIGQTDGTCTLVLCFRDTEAARWTAKHAARYGFILRYPQGHHEVTGFSAESWHFRYVGPEIAGAMQAAGTATLEEHFGLPPAPGY</sequence>
<dbReference type="PANTHER" id="PTHR34385">
    <property type="entry name" value="D-ALANYL-D-ALANINE CARBOXYPEPTIDASE"/>
    <property type="match status" value="1"/>
</dbReference>
<keyword evidence="3" id="KW-0645">Protease</keyword>
<keyword evidence="3" id="KW-0378">Hydrolase</keyword>
<reference evidence="3 4" key="1">
    <citation type="submission" date="2019-03" db="EMBL/GenBank/DDBJ databases">
        <title>Arthrobacter sp. nov., an bacterium isolated from biocrust in Mu Us Desert.</title>
        <authorList>
            <person name="Lixiong L."/>
        </authorList>
    </citation>
    <scope>NUCLEOTIDE SEQUENCE [LARGE SCALE GENOMIC DNA]</scope>
    <source>
        <strain evidence="3 4">SLN-3</strain>
    </source>
</reference>
<protein>
    <submittedName>
        <fullName evidence="3">D-alanyl-D-alanine carboxypeptidase family protein</fullName>
    </submittedName>
</protein>
<dbReference type="InterPro" id="IPR058193">
    <property type="entry name" value="VanY/YodJ_core_dom"/>
</dbReference>
<proteinExistence type="predicted"/>
<dbReference type="GO" id="GO:0006508">
    <property type="term" value="P:proteolysis"/>
    <property type="evidence" value="ECO:0007669"/>
    <property type="project" value="InterPro"/>
</dbReference>
<evidence type="ECO:0000313" key="4">
    <source>
        <dbReference type="Proteomes" id="UP000295411"/>
    </source>
</evidence>
<keyword evidence="4" id="KW-1185">Reference proteome</keyword>
<keyword evidence="3" id="KW-0121">Carboxypeptidase</keyword>
<dbReference type="InterPro" id="IPR003709">
    <property type="entry name" value="VanY-like_core_dom"/>
</dbReference>
<feature type="region of interest" description="Disordered" evidence="1">
    <location>
        <begin position="15"/>
        <end position="91"/>
    </location>
</feature>
<dbReference type="GO" id="GO:0004180">
    <property type="term" value="F:carboxypeptidase activity"/>
    <property type="evidence" value="ECO:0007669"/>
    <property type="project" value="UniProtKB-KW"/>
</dbReference>
<dbReference type="InterPro" id="IPR009045">
    <property type="entry name" value="Zn_M74/Hedgehog-like"/>
</dbReference>
<accession>A0A4R5TXM4</accession>
<evidence type="ECO:0000256" key="1">
    <source>
        <dbReference type="SAM" id="MobiDB-lite"/>
    </source>
</evidence>
<dbReference type="Gene3D" id="3.30.1380.10">
    <property type="match status" value="1"/>
</dbReference>
<evidence type="ECO:0000313" key="3">
    <source>
        <dbReference type="EMBL" id="TDK25922.1"/>
    </source>
</evidence>
<gene>
    <name evidence="3" type="ORF">E2F48_10830</name>
</gene>
<dbReference type="OrthoDB" id="9792074at2"/>
<evidence type="ECO:0000259" key="2">
    <source>
        <dbReference type="Pfam" id="PF02557"/>
    </source>
</evidence>
<name>A0A4R5TXM4_9MICC</name>
<dbReference type="EMBL" id="SMTK01000003">
    <property type="protein sequence ID" value="TDK25922.1"/>
    <property type="molecule type" value="Genomic_DNA"/>
</dbReference>